<accession>A0A7R9DUU6</accession>
<evidence type="ECO:0000313" key="1">
    <source>
        <dbReference type="EMBL" id="CAD7420274.1"/>
    </source>
</evidence>
<protein>
    <submittedName>
        <fullName evidence="1">Uncharacterized protein</fullName>
    </submittedName>
</protein>
<reference evidence="1" key="1">
    <citation type="submission" date="2020-11" db="EMBL/GenBank/DDBJ databases">
        <authorList>
            <person name="Tran Van P."/>
        </authorList>
    </citation>
    <scope>NUCLEOTIDE SEQUENCE</scope>
</reference>
<proteinExistence type="predicted"/>
<sequence length="80" mass="9146">MRGAAVIAANKLMTKLKLQHFFVKGPRPRFLPVPFISDEKAFVIYAEKLLQEYSREETSSALVLKTDLRAKKEKILGRLV</sequence>
<gene>
    <name evidence="1" type="ORF">TPSB3V08_LOCUS13689</name>
</gene>
<dbReference type="EMBL" id="OD029275">
    <property type="protein sequence ID" value="CAD7420274.1"/>
    <property type="molecule type" value="Genomic_DNA"/>
</dbReference>
<name>A0A7R9DUU6_TIMPO</name>
<dbReference type="AlphaFoldDB" id="A0A7R9DUU6"/>
<organism evidence="1">
    <name type="scientific">Timema poppense</name>
    <name type="common">Walking stick</name>
    <dbReference type="NCBI Taxonomy" id="170557"/>
    <lineage>
        <taxon>Eukaryota</taxon>
        <taxon>Metazoa</taxon>
        <taxon>Ecdysozoa</taxon>
        <taxon>Arthropoda</taxon>
        <taxon>Hexapoda</taxon>
        <taxon>Insecta</taxon>
        <taxon>Pterygota</taxon>
        <taxon>Neoptera</taxon>
        <taxon>Polyneoptera</taxon>
        <taxon>Phasmatodea</taxon>
        <taxon>Timematodea</taxon>
        <taxon>Timematoidea</taxon>
        <taxon>Timematidae</taxon>
        <taxon>Timema</taxon>
    </lineage>
</organism>